<evidence type="ECO:0000313" key="3">
    <source>
        <dbReference type="Proteomes" id="UP000031830"/>
    </source>
</evidence>
<dbReference type="Pfam" id="PF00535">
    <property type="entry name" value="Glycos_transf_2"/>
    <property type="match status" value="1"/>
</dbReference>
<accession>A0A0B6CV03</accession>
<gene>
    <name evidence="2" type="ORF">LA55_1626</name>
</gene>
<protein>
    <submittedName>
        <fullName evidence="2">Glycosyl transferase 2 family protein</fullName>
    </submittedName>
</protein>
<dbReference type="PANTHER" id="PTHR22916:SF3">
    <property type="entry name" value="UDP-GLCNAC:BETAGAL BETA-1,3-N-ACETYLGLUCOSAMINYLTRANSFERASE-LIKE PROTEIN 1"/>
    <property type="match status" value="1"/>
</dbReference>
<evidence type="ECO:0000259" key="1">
    <source>
        <dbReference type="Pfam" id="PF00535"/>
    </source>
</evidence>
<keyword evidence="2" id="KW-0808">Transferase</keyword>
<dbReference type="EMBL" id="CP009440">
    <property type="protein sequence ID" value="AJI52690.1"/>
    <property type="molecule type" value="Genomic_DNA"/>
</dbReference>
<dbReference type="InterPro" id="IPR001173">
    <property type="entry name" value="Glyco_trans_2-like"/>
</dbReference>
<dbReference type="Gene3D" id="3.90.550.10">
    <property type="entry name" value="Spore Coat Polysaccharide Biosynthesis Protein SpsA, Chain A"/>
    <property type="match status" value="1"/>
</dbReference>
<dbReference type="OrthoDB" id="396512at2"/>
<feature type="domain" description="Glycosyltransferase 2-like" evidence="1">
    <location>
        <begin position="4"/>
        <end position="122"/>
    </location>
</feature>
<dbReference type="KEGG" id="fpz:LA55_1626"/>
<dbReference type="STRING" id="28110.KU46_46"/>
<dbReference type="InterPro" id="IPR029044">
    <property type="entry name" value="Nucleotide-diphossugar_trans"/>
</dbReference>
<dbReference type="GO" id="GO:0016758">
    <property type="term" value="F:hexosyltransferase activity"/>
    <property type="evidence" value="ECO:0007669"/>
    <property type="project" value="UniProtKB-ARBA"/>
</dbReference>
<organism evidence="2 3">
    <name type="scientific">Francisella philomiragia</name>
    <dbReference type="NCBI Taxonomy" id="28110"/>
    <lineage>
        <taxon>Bacteria</taxon>
        <taxon>Pseudomonadati</taxon>
        <taxon>Pseudomonadota</taxon>
        <taxon>Gammaproteobacteria</taxon>
        <taxon>Thiotrichales</taxon>
        <taxon>Francisellaceae</taxon>
        <taxon>Francisella</taxon>
    </lineage>
</organism>
<reference evidence="2 3" key="1">
    <citation type="journal article" date="2015" name="Genome Announc.">
        <title>Genome sequencing of 18 francisella strains to aid in assay development and testing.</title>
        <authorList>
            <person name="Johnson S.L."/>
            <person name="Daligault H.E."/>
            <person name="Davenport K.W."/>
            <person name="Coyne S.R."/>
            <person name="Frey K.G."/>
            <person name="Koroleva G.I."/>
            <person name="Broomall S.M."/>
            <person name="Bishop-Lilly K.A."/>
            <person name="Bruce D.C."/>
            <person name="Chertkov O."/>
            <person name="Freitas T."/>
            <person name="Jaissle J."/>
            <person name="Ladner J.T."/>
            <person name="Rosenzweig C.N."/>
            <person name="Gibbons H.S."/>
            <person name="Palacios G.F."/>
            <person name="Redden C.L."/>
            <person name="Xu Y."/>
            <person name="Minogue T.D."/>
            <person name="Chain P.S."/>
        </authorList>
    </citation>
    <scope>NUCLEOTIDE SEQUENCE [LARGE SCALE GENOMIC DNA]</scope>
    <source>
        <strain evidence="2 3">GA01-2794</strain>
    </source>
</reference>
<dbReference type="SUPFAM" id="SSF53448">
    <property type="entry name" value="Nucleotide-diphospho-sugar transferases"/>
    <property type="match status" value="1"/>
</dbReference>
<sequence length="294" mass="34319">MKFSIVTVSYNSEKYIEETILSVITQRGDFDIEYILVDGKSKDSTCDIIQKYVDKHNKGELDIFCNNLDIRFICEKDNGMYDALSKGLSIVTGDIVAYINSDDFYLPNAFKAIAAEMKKHGEKAQWINAKNTWYNKDGIIENSMLPLVPSRKRILKGIHGTSLPSIQQESTFWTKALQDKMDMKKFAEYKLAGDFFMWHEFAKHANLHICNSNVSGFRHHETNKSHDLSGYMNEFYDIVGGKPRKNIFDLWHIFIYKFYVKYTSDNMIRRHNEYVRIFRHIGYKLGEKLGKKSH</sequence>
<dbReference type="RefSeq" id="WP_044526692.1">
    <property type="nucleotide sequence ID" value="NZ_CP009440.1"/>
</dbReference>
<dbReference type="Proteomes" id="UP000031830">
    <property type="component" value="Chromosome"/>
</dbReference>
<proteinExistence type="predicted"/>
<dbReference type="AlphaFoldDB" id="A0A0B6CV03"/>
<evidence type="ECO:0000313" key="2">
    <source>
        <dbReference type="EMBL" id="AJI52690.1"/>
    </source>
</evidence>
<name>A0A0B6CV03_9GAMM</name>
<dbReference type="PANTHER" id="PTHR22916">
    <property type="entry name" value="GLYCOSYLTRANSFERASE"/>
    <property type="match status" value="1"/>
</dbReference>